<keyword evidence="7 8" id="KW-0472">Membrane</keyword>
<evidence type="ECO:0000256" key="7">
    <source>
        <dbReference type="ARBA" id="ARBA00023136"/>
    </source>
</evidence>
<name>A0A1I2JQF8_9ACTN</name>
<dbReference type="GO" id="GO:0015297">
    <property type="term" value="F:antiporter activity"/>
    <property type="evidence" value="ECO:0007669"/>
    <property type="project" value="InterPro"/>
</dbReference>
<comment type="similarity">
    <text evidence="2">Belongs to the multi antimicrobial extrusion (MATE) (TC 2.A.66.1) family.</text>
</comment>
<dbReference type="PIRSF" id="PIRSF006603">
    <property type="entry name" value="DinF"/>
    <property type="match status" value="1"/>
</dbReference>
<feature type="transmembrane region" description="Helical" evidence="8">
    <location>
        <begin position="100"/>
        <end position="119"/>
    </location>
</feature>
<organism evidence="9 10">
    <name type="scientific">Actinoplanes philippinensis</name>
    <dbReference type="NCBI Taxonomy" id="35752"/>
    <lineage>
        <taxon>Bacteria</taxon>
        <taxon>Bacillati</taxon>
        <taxon>Actinomycetota</taxon>
        <taxon>Actinomycetes</taxon>
        <taxon>Micromonosporales</taxon>
        <taxon>Micromonosporaceae</taxon>
        <taxon>Actinoplanes</taxon>
    </lineage>
</organism>
<feature type="transmembrane region" description="Helical" evidence="8">
    <location>
        <begin position="352"/>
        <end position="370"/>
    </location>
</feature>
<reference evidence="9 10" key="1">
    <citation type="submission" date="2016-10" db="EMBL/GenBank/DDBJ databases">
        <authorList>
            <person name="de Groot N.N."/>
        </authorList>
    </citation>
    <scope>NUCLEOTIDE SEQUENCE [LARGE SCALE GENOMIC DNA]</scope>
    <source>
        <strain evidence="9 10">DSM 43019</strain>
    </source>
</reference>
<feature type="transmembrane region" description="Helical" evidence="8">
    <location>
        <begin position="52"/>
        <end position="75"/>
    </location>
</feature>
<feature type="transmembrane region" description="Helical" evidence="8">
    <location>
        <begin position="139"/>
        <end position="159"/>
    </location>
</feature>
<feature type="transmembrane region" description="Helical" evidence="8">
    <location>
        <begin position="411"/>
        <end position="429"/>
    </location>
</feature>
<evidence type="ECO:0000256" key="5">
    <source>
        <dbReference type="ARBA" id="ARBA00022692"/>
    </source>
</evidence>
<feature type="transmembrane region" description="Helical" evidence="8">
    <location>
        <begin position="276"/>
        <end position="302"/>
    </location>
</feature>
<feature type="transmembrane region" description="Helical" evidence="8">
    <location>
        <begin position="199"/>
        <end position="220"/>
    </location>
</feature>
<feature type="transmembrane region" description="Helical" evidence="8">
    <location>
        <begin position="20"/>
        <end position="40"/>
    </location>
</feature>
<dbReference type="EMBL" id="FONV01000013">
    <property type="protein sequence ID" value="SFF56824.1"/>
    <property type="molecule type" value="Genomic_DNA"/>
</dbReference>
<dbReference type="RefSeq" id="WP_093619887.1">
    <property type="nucleotide sequence ID" value="NZ_BOMT01000071.1"/>
</dbReference>
<dbReference type="Proteomes" id="UP000199645">
    <property type="component" value="Unassembled WGS sequence"/>
</dbReference>
<dbReference type="OrthoDB" id="5242355at2"/>
<dbReference type="Pfam" id="PF01554">
    <property type="entry name" value="MatE"/>
    <property type="match status" value="2"/>
</dbReference>
<dbReference type="AlphaFoldDB" id="A0A1I2JQF8"/>
<keyword evidence="10" id="KW-1185">Reference proteome</keyword>
<feature type="transmembrane region" description="Helical" evidence="8">
    <location>
        <begin position="314"/>
        <end position="340"/>
    </location>
</feature>
<keyword evidence="4" id="KW-1003">Cell membrane</keyword>
<dbReference type="PANTHER" id="PTHR42893">
    <property type="entry name" value="PROTEIN DETOXIFICATION 44, CHLOROPLASTIC-RELATED"/>
    <property type="match status" value="1"/>
</dbReference>
<keyword evidence="5 8" id="KW-0812">Transmembrane</keyword>
<dbReference type="NCBIfam" id="TIGR00797">
    <property type="entry name" value="matE"/>
    <property type="match status" value="1"/>
</dbReference>
<dbReference type="STRING" id="35752.SAMN05421541_113220"/>
<keyword evidence="3" id="KW-0813">Transport</keyword>
<accession>A0A1I2JQF8</accession>
<dbReference type="GO" id="GO:0005886">
    <property type="term" value="C:plasma membrane"/>
    <property type="evidence" value="ECO:0007669"/>
    <property type="project" value="UniProtKB-SubCell"/>
</dbReference>
<protein>
    <submittedName>
        <fullName evidence="9">Putative efflux protein, MATE family</fullName>
    </submittedName>
</protein>
<comment type="subcellular location">
    <subcellularLocation>
        <location evidence="1">Cell membrane</location>
        <topology evidence="1">Multi-pass membrane protein</topology>
    </subcellularLocation>
</comment>
<evidence type="ECO:0000256" key="1">
    <source>
        <dbReference type="ARBA" id="ARBA00004651"/>
    </source>
</evidence>
<evidence type="ECO:0000256" key="2">
    <source>
        <dbReference type="ARBA" id="ARBA00010199"/>
    </source>
</evidence>
<sequence>MSPPADAPTQPQRTATARRIAGLALPALVVLAAEPLYVLVDTAVVGHLGSLPLAAVAIGGTVMSFAVWFGTLMAYGTTGRAARRFGAGDRAAAVAEGVQASWLALAVGLLLALLGAVAAGPLARLLAGDPATAEAAAGWLRIAALGAPGLLLAAAGNGWMRGVQDTRRPLWIVLGANVLSAILCPVLVYPAGLGLTGSAIANVAAQTLGGGLFLVALIRETRALRPVPSIIVRQVVLGRDLLIRGAAFQACFLSATAVASRFGVAAVGAHQIGLQLWFFAALALDAVAIAAQSLVGAALGAGDADEARDVARRVTLAGGVAAVGFAALAAAGASVVPGWFTPDPAVHAQTAIIWPWFVALLPFAGVVYALDGVFIGAGDVAFLRTLTILSALLGFLPAIWTSYALDLGLGGVWAGLGLFTLARFGGLVWRWRSPRWLVTGAVR</sequence>
<keyword evidence="6 8" id="KW-1133">Transmembrane helix</keyword>
<evidence type="ECO:0000256" key="4">
    <source>
        <dbReference type="ARBA" id="ARBA00022475"/>
    </source>
</evidence>
<dbReference type="InterPro" id="IPR048279">
    <property type="entry name" value="MdtK-like"/>
</dbReference>
<feature type="transmembrane region" description="Helical" evidence="8">
    <location>
        <begin position="382"/>
        <end position="405"/>
    </location>
</feature>
<proteinExistence type="inferred from homology"/>
<dbReference type="GO" id="GO:0042910">
    <property type="term" value="F:xenobiotic transmembrane transporter activity"/>
    <property type="evidence" value="ECO:0007669"/>
    <property type="project" value="InterPro"/>
</dbReference>
<dbReference type="CDD" id="cd13136">
    <property type="entry name" value="MATE_DinF_like"/>
    <property type="match status" value="1"/>
</dbReference>
<evidence type="ECO:0000256" key="6">
    <source>
        <dbReference type="ARBA" id="ARBA00022989"/>
    </source>
</evidence>
<dbReference type="PANTHER" id="PTHR42893:SF46">
    <property type="entry name" value="PROTEIN DETOXIFICATION 44, CHLOROPLASTIC"/>
    <property type="match status" value="1"/>
</dbReference>
<gene>
    <name evidence="9" type="ORF">SAMN05421541_113220</name>
</gene>
<feature type="transmembrane region" description="Helical" evidence="8">
    <location>
        <begin position="171"/>
        <end position="193"/>
    </location>
</feature>
<evidence type="ECO:0000256" key="3">
    <source>
        <dbReference type="ARBA" id="ARBA00022448"/>
    </source>
</evidence>
<evidence type="ECO:0000313" key="9">
    <source>
        <dbReference type="EMBL" id="SFF56824.1"/>
    </source>
</evidence>
<evidence type="ECO:0000256" key="8">
    <source>
        <dbReference type="SAM" id="Phobius"/>
    </source>
</evidence>
<dbReference type="InterPro" id="IPR002528">
    <property type="entry name" value="MATE_fam"/>
</dbReference>
<evidence type="ECO:0000313" key="10">
    <source>
        <dbReference type="Proteomes" id="UP000199645"/>
    </source>
</evidence>
<dbReference type="InterPro" id="IPR044644">
    <property type="entry name" value="DinF-like"/>
</dbReference>
<feature type="transmembrane region" description="Helical" evidence="8">
    <location>
        <begin position="241"/>
        <end position="264"/>
    </location>
</feature>